<dbReference type="InParanoid" id="G0MET5"/>
<gene>
    <name evidence="3" type="ORF">CAEBREN_05282</name>
</gene>
<keyword evidence="4" id="KW-1185">Reference proteome</keyword>
<dbReference type="eggNOG" id="ENOG502TIX8">
    <property type="taxonomic scope" value="Eukaryota"/>
</dbReference>
<evidence type="ECO:0000256" key="2">
    <source>
        <dbReference type="SAM" id="Phobius"/>
    </source>
</evidence>
<evidence type="ECO:0000256" key="1">
    <source>
        <dbReference type="SAM" id="MobiDB-lite"/>
    </source>
</evidence>
<dbReference type="OMA" id="KEDQSAG"/>
<protein>
    <submittedName>
        <fullName evidence="3">Uncharacterized protein</fullName>
    </submittedName>
</protein>
<dbReference type="EMBL" id="GL379791">
    <property type="protein sequence ID" value="EGT52224.1"/>
    <property type="molecule type" value="Genomic_DNA"/>
</dbReference>
<keyword evidence="2" id="KW-1133">Transmembrane helix</keyword>
<organism evidence="4">
    <name type="scientific">Caenorhabditis brenneri</name>
    <name type="common">Nematode worm</name>
    <dbReference type="NCBI Taxonomy" id="135651"/>
    <lineage>
        <taxon>Eukaryota</taxon>
        <taxon>Metazoa</taxon>
        <taxon>Ecdysozoa</taxon>
        <taxon>Nematoda</taxon>
        <taxon>Chromadorea</taxon>
        <taxon>Rhabditida</taxon>
        <taxon>Rhabditina</taxon>
        <taxon>Rhabditomorpha</taxon>
        <taxon>Rhabditoidea</taxon>
        <taxon>Rhabditidae</taxon>
        <taxon>Peloderinae</taxon>
        <taxon>Caenorhabditis</taxon>
    </lineage>
</organism>
<proteinExistence type="predicted"/>
<name>G0MET5_CAEBE</name>
<feature type="transmembrane region" description="Helical" evidence="2">
    <location>
        <begin position="6"/>
        <end position="25"/>
    </location>
</feature>
<feature type="compositionally biased region" description="Basic and acidic residues" evidence="1">
    <location>
        <begin position="90"/>
        <end position="105"/>
    </location>
</feature>
<feature type="region of interest" description="Disordered" evidence="1">
    <location>
        <begin position="29"/>
        <end position="127"/>
    </location>
</feature>
<sequence length="127" mass="13602">MLYDFVSLGQLFIFTVITVHLVILCKKKKADQPVSSNVTPPVPIPAESKTESFSASSPCNAVAATLPTPANAGSPKVSKQNSVKTSKSTAPEKVDAREKEKRPEKSLNAAFNERLKEDQSAGISETV</sequence>
<dbReference type="Proteomes" id="UP000008068">
    <property type="component" value="Unassembled WGS sequence"/>
</dbReference>
<evidence type="ECO:0000313" key="3">
    <source>
        <dbReference type="EMBL" id="EGT52224.1"/>
    </source>
</evidence>
<feature type="compositionally biased region" description="Polar residues" evidence="1">
    <location>
        <begin position="77"/>
        <end position="89"/>
    </location>
</feature>
<evidence type="ECO:0000313" key="4">
    <source>
        <dbReference type="Proteomes" id="UP000008068"/>
    </source>
</evidence>
<dbReference type="OrthoDB" id="5838241at2759"/>
<keyword evidence="2" id="KW-0812">Transmembrane</keyword>
<accession>G0MET5</accession>
<keyword evidence="2" id="KW-0472">Membrane</keyword>
<dbReference type="HOGENOM" id="CLU_1972439_0_0_1"/>
<dbReference type="AlphaFoldDB" id="G0MET5"/>
<reference evidence="4" key="1">
    <citation type="submission" date="2011-07" db="EMBL/GenBank/DDBJ databases">
        <authorList>
            <consortium name="Caenorhabditis brenneri Sequencing and Analysis Consortium"/>
            <person name="Wilson R.K."/>
        </authorList>
    </citation>
    <scope>NUCLEOTIDE SEQUENCE [LARGE SCALE GENOMIC DNA]</scope>
    <source>
        <strain evidence="4">PB2801</strain>
    </source>
</reference>